<evidence type="ECO:0000313" key="3">
    <source>
        <dbReference type="Proteomes" id="UP000032900"/>
    </source>
</evidence>
<keyword evidence="3" id="KW-1185">Reference proteome</keyword>
<dbReference type="EMBL" id="BAZW01000001">
    <property type="protein sequence ID" value="GAO28017.1"/>
    <property type="molecule type" value="Genomic_DNA"/>
</dbReference>
<dbReference type="AlphaFoldDB" id="A0A0E9LR17"/>
<dbReference type="OrthoDB" id="9807687at2"/>
<accession>A0A0E9LR17</accession>
<dbReference type="STRING" id="1236989.JCM15548_73"/>
<sequence>MLFIGSCFAGNIGQKMADARFFTMVNPYGVLYNPLSVAGAIEAIMENRMVTADDLVERDGLWHSFMHHGRFSHPDLTTAVTRINQSTEEAHRFLQQAEYVMVTFGTAYVYEHKLEQRVVANCHKFPDFDFNRYLLEPEEIIEVWKDLIVRLRVFNPAIKIFFTVSPVRHWKDGAHGNQVSKSVLFLAVDKLVHLFEKVSYFPAYEIVMDELRDYRFFDAAMMHPNEVAVDYVWQRFSQSRLSPEAQNYLQEVSKIVRARLHRPSGYPTASYQGFVQKTLEHLFELSRRYPAARLEDDKKWFQNILDQLMD</sequence>
<dbReference type="InterPro" id="IPR014982">
    <property type="entry name" value="GSCFA"/>
</dbReference>
<dbReference type="RefSeq" id="WP_062121937.1">
    <property type="nucleotide sequence ID" value="NZ_BAZW01000001.1"/>
</dbReference>
<gene>
    <name evidence="2" type="ORF">JCM15548_73</name>
</gene>
<comment type="caution">
    <text evidence="2">The sequence shown here is derived from an EMBL/GenBank/DDBJ whole genome shotgun (WGS) entry which is preliminary data.</text>
</comment>
<organism evidence="2 3">
    <name type="scientific">Geofilum rubicundum JCM 15548</name>
    <dbReference type="NCBI Taxonomy" id="1236989"/>
    <lineage>
        <taxon>Bacteria</taxon>
        <taxon>Pseudomonadati</taxon>
        <taxon>Bacteroidota</taxon>
        <taxon>Bacteroidia</taxon>
        <taxon>Marinilabiliales</taxon>
        <taxon>Marinilabiliaceae</taxon>
        <taxon>Geofilum</taxon>
    </lineage>
</organism>
<protein>
    <recommendedName>
        <fullName evidence="1">GSCFA domain-containing protein</fullName>
    </recommendedName>
</protein>
<name>A0A0E9LR17_9BACT</name>
<proteinExistence type="predicted"/>
<evidence type="ECO:0000259" key="1">
    <source>
        <dbReference type="Pfam" id="PF08885"/>
    </source>
</evidence>
<dbReference type="Pfam" id="PF08885">
    <property type="entry name" value="GSCFA"/>
    <property type="match status" value="1"/>
</dbReference>
<dbReference type="Proteomes" id="UP000032900">
    <property type="component" value="Unassembled WGS sequence"/>
</dbReference>
<evidence type="ECO:0000313" key="2">
    <source>
        <dbReference type="EMBL" id="GAO28017.1"/>
    </source>
</evidence>
<feature type="domain" description="GSCFA" evidence="1">
    <location>
        <begin position="2"/>
        <end position="236"/>
    </location>
</feature>
<reference evidence="2 3" key="1">
    <citation type="journal article" date="2015" name="Microbes Environ.">
        <title>Distribution and evolution of nitrogen fixation genes in the phylum bacteroidetes.</title>
        <authorList>
            <person name="Inoue J."/>
            <person name="Oshima K."/>
            <person name="Suda W."/>
            <person name="Sakamoto M."/>
            <person name="Iino T."/>
            <person name="Noda S."/>
            <person name="Hongoh Y."/>
            <person name="Hattori M."/>
            <person name="Ohkuma M."/>
        </authorList>
    </citation>
    <scope>NUCLEOTIDE SEQUENCE [LARGE SCALE GENOMIC DNA]</scope>
    <source>
        <strain evidence="2">JCM 15548</strain>
    </source>
</reference>